<evidence type="ECO:0000256" key="4">
    <source>
        <dbReference type="SAM" id="SignalP"/>
    </source>
</evidence>
<evidence type="ECO:0000313" key="6">
    <source>
        <dbReference type="Proteomes" id="UP000317318"/>
    </source>
</evidence>
<dbReference type="SUPFAM" id="SSF48452">
    <property type="entry name" value="TPR-like"/>
    <property type="match status" value="2"/>
</dbReference>
<feature type="repeat" description="TPR" evidence="3">
    <location>
        <begin position="1046"/>
        <end position="1079"/>
    </location>
</feature>
<dbReference type="KEGG" id="svp:Pan189_02450"/>
<sequence length="1194" mass="135146" precursor="true">MVPPASSSRLIAAATLCLMLFPAGSALGNDASPVRCLYLRSDVQRNGEKILEQELWRQALLMAARHEFGLWTRDEAILETPDDADSDLVLELDLRFSRPVPKEVIVELFEGKAPDVPRPNQTSPPGTPEPVYRTEFSRRERDLAAQVDFAERFAREQAVQLLTAQGLVSIESTEKPGEAAAEPDANLSKLQFSWNSFHQYALVRELHGLIKEHGADPQLFGRLGRSYAILGMLAEGYLGIHSDPLYARALIYAQRGVRLSGSSAASLADRAFVYALVGLPAQALEDIEAAESASDSLPAWVRSVKQYCLGNRRDLIEHSYSDQDAKSVGAALAVRDASMVLHRNEILNTIAFLKAHQPSSTVPHYQLYTQYGLGTQSRGVREASGNVAEWLYKPLGTVAGLPEDCKPLPLEQIAIEPEFNFPLAEVNENRTPEEDERKRLIDQLIRYQDAKLDNQEPSLGFLGRILSDESMRLSLETIILQRNVYGVNCDDEIERLLKYESAHRLHESLNLFRYDYDEGRKSATKVYNALQNGMIQPSQYQITQQFITGRTNVRQYNSRHHAAVNWSLDDTLPDQLSNLRVRTWDLRNQIRITTTISKLAPHSSVSASLMIQYAIPGVADKLDEYEADFSDDPAVLKQLGDYHCDFARLEEATRCWEKSISISPNYEILDKHAPLAGLLAWDEAATREAFQRGLAWPNSGLTHSSINAIIASTLLREGNYEAAIPYARKAADSYSYNGLYVLSRAYEQAGDISEARDYMEKIRDRYDRKDDYFCWSIRYGGPEFEQAWQQYRPTVEADAQKNDYGSVTGAAMRYYANDELDKAAELFEKRFEFPNSEDGGFRIYLACIYDRLGDTERRDFHIEQCLNTYIPDHMLFRAQARLMKELIADPYDVDREAIMDRLFNLAMNNGSASVGAFAIGTILKNRGNKDDAAYFFEIASSAPGFDIRCRLAGARLNEMGIELPPIVGNENGSLQYLSRTGFAEARRRFQAGKIRQATEWLDILLDKNPDHWHARYMRMKCRQRIEPRDHALEDIAYLEKQTPNEPILLLHRGDSLLVAGKYQDALDAYERCLNDHPESLIVPYVHARLAALHSATPDEAVTDAEKAVFHAEKVKLPETLSYYQHQVRAEAFARAGRYDDAIKELDLAHSRWLDINIKKKYAAFRKSVEAGEPIVENRANLTWHCIAIPFYPAY</sequence>
<keyword evidence="6" id="KW-1185">Reference proteome</keyword>
<feature type="repeat" description="TPR" evidence="3">
    <location>
        <begin position="633"/>
        <end position="666"/>
    </location>
</feature>
<dbReference type="Pfam" id="PF13432">
    <property type="entry name" value="TPR_16"/>
    <property type="match status" value="1"/>
</dbReference>
<dbReference type="AlphaFoldDB" id="A0A517QW48"/>
<gene>
    <name evidence="5" type="ORF">Pan189_02450</name>
</gene>
<dbReference type="InterPro" id="IPR019734">
    <property type="entry name" value="TPR_rpt"/>
</dbReference>
<proteinExistence type="predicted"/>
<dbReference type="InterPro" id="IPR051685">
    <property type="entry name" value="Ycf3/AcsC/BcsC/TPR_MFPF"/>
</dbReference>
<feature type="signal peptide" evidence="4">
    <location>
        <begin position="1"/>
        <end position="28"/>
    </location>
</feature>
<keyword evidence="2 3" id="KW-0802">TPR repeat</keyword>
<accession>A0A517QW48</accession>
<name>A0A517QW48_9PLAN</name>
<evidence type="ECO:0000313" key="5">
    <source>
        <dbReference type="EMBL" id="QDT35892.1"/>
    </source>
</evidence>
<feature type="chain" id="PRO_5022242113" evidence="4">
    <location>
        <begin position="29"/>
        <end position="1194"/>
    </location>
</feature>
<dbReference type="Gene3D" id="1.25.40.10">
    <property type="entry name" value="Tetratricopeptide repeat domain"/>
    <property type="match status" value="2"/>
</dbReference>
<evidence type="ECO:0000256" key="3">
    <source>
        <dbReference type="PROSITE-ProRule" id="PRU00339"/>
    </source>
</evidence>
<reference evidence="5 6" key="1">
    <citation type="submission" date="2019-02" db="EMBL/GenBank/DDBJ databases">
        <title>Deep-cultivation of Planctomycetes and their phenomic and genomic characterization uncovers novel biology.</title>
        <authorList>
            <person name="Wiegand S."/>
            <person name="Jogler M."/>
            <person name="Boedeker C."/>
            <person name="Pinto D."/>
            <person name="Vollmers J."/>
            <person name="Rivas-Marin E."/>
            <person name="Kohn T."/>
            <person name="Peeters S.H."/>
            <person name="Heuer A."/>
            <person name="Rast P."/>
            <person name="Oberbeckmann S."/>
            <person name="Bunk B."/>
            <person name="Jeske O."/>
            <person name="Meyerdierks A."/>
            <person name="Storesund J.E."/>
            <person name="Kallscheuer N."/>
            <person name="Luecker S."/>
            <person name="Lage O.M."/>
            <person name="Pohl T."/>
            <person name="Merkel B.J."/>
            <person name="Hornburger P."/>
            <person name="Mueller R.-W."/>
            <person name="Bruemmer F."/>
            <person name="Labrenz M."/>
            <person name="Spormann A.M."/>
            <person name="Op den Camp H."/>
            <person name="Overmann J."/>
            <person name="Amann R."/>
            <person name="Jetten M.S.M."/>
            <person name="Mascher T."/>
            <person name="Medema M.H."/>
            <person name="Devos D.P."/>
            <person name="Kaster A.-K."/>
            <person name="Ovreas L."/>
            <person name="Rohde M."/>
            <person name="Galperin M.Y."/>
            <person name="Jogler C."/>
        </authorList>
    </citation>
    <scope>NUCLEOTIDE SEQUENCE [LARGE SCALE GENOMIC DNA]</scope>
    <source>
        <strain evidence="5 6">Pan189</strain>
    </source>
</reference>
<dbReference type="PANTHER" id="PTHR44943">
    <property type="entry name" value="CELLULOSE SYNTHASE OPERON PROTEIN C"/>
    <property type="match status" value="1"/>
</dbReference>
<dbReference type="PANTHER" id="PTHR44943:SF8">
    <property type="entry name" value="TPR REPEAT-CONTAINING PROTEIN MJ0263"/>
    <property type="match status" value="1"/>
</dbReference>
<keyword evidence="4" id="KW-0732">Signal</keyword>
<evidence type="ECO:0000256" key="2">
    <source>
        <dbReference type="ARBA" id="ARBA00022803"/>
    </source>
</evidence>
<protein>
    <submittedName>
        <fullName evidence="5">Tetratricopeptide repeat protein</fullName>
    </submittedName>
</protein>
<dbReference type="PROSITE" id="PS50005">
    <property type="entry name" value="TPR"/>
    <property type="match status" value="2"/>
</dbReference>
<dbReference type="EMBL" id="CP036268">
    <property type="protein sequence ID" value="QDT35892.1"/>
    <property type="molecule type" value="Genomic_DNA"/>
</dbReference>
<dbReference type="InterPro" id="IPR011990">
    <property type="entry name" value="TPR-like_helical_dom_sf"/>
</dbReference>
<dbReference type="Pfam" id="PF13174">
    <property type="entry name" value="TPR_6"/>
    <property type="match status" value="1"/>
</dbReference>
<keyword evidence="1" id="KW-0677">Repeat</keyword>
<evidence type="ECO:0000256" key="1">
    <source>
        <dbReference type="ARBA" id="ARBA00022737"/>
    </source>
</evidence>
<organism evidence="5 6">
    <name type="scientific">Stratiformator vulcanicus</name>
    <dbReference type="NCBI Taxonomy" id="2527980"/>
    <lineage>
        <taxon>Bacteria</taxon>
        <taxon>Pseudomonadati</taxon>
        <taxon>Planctomycetota</taxon>
        <taxon>Planctomycetia</taxon>
        <taxon>Planctomycetales</taxon>
        <taxon>Planctomycetaceae</taxon>
        <taxon>Stratiformator</taxon>
    </lineage>
</organism>
<dbReference type="SMART" id="SM00028">
    <property type="entry name" value="TPR"/>
    <property type="match status" value="5"/>
</dbReference>
<dbReference type="Proteomes" id="UP000317318">
    <property type="component" value="Chromosome"/>
</dbReference>